<dbReference type="InterPro" id="IPR005467">
    <property type="entry name" value="His_kinase_dom"/>
</dbReference>
<comment type="catalytic activity">
    <reaction evidence="1">
        <text>ATP + protein L-histidine = ADP + protein N-phospho-L-histidine.</text>
        <dbReference type="EC" id="2.7.13.3"/>
    </reaction>
</comment>
<dbReference type="Proteomes" id="UP000250140">
    <property type="component" value="Unassembled WGS sequence"/>
</dbReference>
<keyword evidence="5" id="KW-0418">Kinase</keyword>
<dbReference type="SMART" id="SM00387">
    <property type="entry name" value="HATPase_c"/>
    <property type="match status" value="1"/>
</dbReference>
<sequence>MTVQTTYNAAGDAIRARELYKYYRPTNTLSASRFDDNRGSGDSVLRALSQLVAWRLNVQRALISLIDRETQYFVAESTKTLGLEDDTQYDDPDDAIWAGCTSVPKAGRLCEYTISTMPKEDGSPACFEVLDLTKDGRFNQLPFVEGPPYFRYYCGVPIRTKKGVNIGSVFALDIKTREPISETNKIFLAAMANNIMTHLEMVKEKEERKRALNMNMCLAAFVDPEHQSRKRRRPSPPTGSRKGSDRHSVADAASMHSSRSDSDKSSQQRVEDDDHLNTFKRAAHLLYDSLSLEGGGGVVFLDAMTSLRGDTGDPDFNPKGWNLSENSQGGIHFGRNTASDFPNKPTGIENIQGKVGNENPSRKRGVTSVLGSFGSESTWDGSHQHRTGHYKPLAPSDLMKLIKRNPRGKLFTLDTVRLCGSSSSGDDTTPFDIHLSRKNFPSENEASLLLKHFPGARQVVFIPLWDSTSSRWSACFVYNTYEFHDITHNPDFLFCIAFTNCVMTEIGRLATLAADQQKSDFIGSISHELRSPLHGILASCEFLADTDCTSFQQSLVDTADSCARTLLDTINMVLDYSRINAFERNASKARKSARRGFPNAAMGPASMQPLLNIFGDVDLAAITEEVVEGVSTGQVFTDITTVEAADAPTYQRNKSNIGGTAQRAVTREGMQDSNNIQKADVEIIIDIVARNWKFVTQPGAFRRVVMNLFGNSLKYTKKGYIKVKLEARDVEKSEISVATDRDVSTFVTLTVTDTGQGISPEYMRTKLFTPFSQENSLNPGTGLGLSLVKGIINMLNGEITIKSTLGVGTEVIVRLPMSSTSSRSSSTTPSSAGSAIERVRDDSMSLVQRTARGRTVALFLNRNNDNSQQLESTYYLHTSMMQYFSTWFGYSNVSHFAEADIILTDEIDLSALFQAIASTVRFNISFSIYISLLALLHGFERSD</sequence>
<dbReference type="InterPro" id="IPR004358">
    <property type="entry name" value="Sig_transdc_His_kin-like_C"/>
</dbReference>
<dbReference type="EC" id="2.7.13.3" evidence="2"/>
<dbReference type="InterPro" id="IPR036097">
    <property type="entry name" value="HisK_dim/P_sf"/>
</dbReference>
<dbReference type="FunFam" id="1.10.287.130:FF:000023">
    <property type="entry name" value="Sensor histidine kinase/response regulator, putative"/>
    <property type="match status" value="1"/>
</dbReference>
<evidence type="ECO:0000256" key="3">
    <source>
        <dbReference type="ARBA" id="ARBA00022553"/>
    </source>
</evidence>
<reference evidence="8 9" key="1">
    <citation type="journal article" date="2016" name="Nat. Commun.">
        <title>Ectomycorrhizal ecology is imprinted in the genome of the dominant symbiotic fungus Cenococcum geophilum.</title>
        <authorList>
            <consortium name="DOE Joint Genome Institute"/>
            <person name="Peter M."/>
            <person name="Kohler A."/>
            <person name="Ohm R.A."/>
            <person name="Kuo A."/>
            <person name="Krutzmann J."/>
            <person name="Morin E."/>
            <person name="Arend M."/>
            <person name="Barry K.W."/>
            <person name="Binder M."/>
            <person name="Choi C."/>
            <person name="Clum A."/>
            <person name="Copeland A."/>
            <person name="Grisel N."/>
            <person name="Haridas S."/>
            <person name="Kipfer T."/>
            <person name="LaButti K."/>
            <person name="Lindquist E."/>
            <person name="Lipzen A."/>
            <person name="Maire R."/>
            <person name="Meier B."/>
            <person name="Mihaltcheva S."/>
            <person name="Molinier V."/>
            <person name="Murat C."/>
            <person name="Poggeler S."/>
            <person name="Quandt C.A."/>
            <person name="Sperisen C."/>
            <person name="Tritt A."/>
            <person name="Tisserant E."/>
            <person name="Crous P.W."/>
            <person name="Henrissat B."/>
            <person name="Nehls U."/>
            <person name="Egli S."/>
            <person name="Spatafora J.W."/>
            <person name="Grigoriev I.V."/>
            <person name="Martin F.M."/>
        </authorList>
    </citation>
    <scope>NUCLEOTIDE SEQUENCE [LARGE SCALE GENOMIC DNA]</scope>
    <source>
        <strain evidence="8 9">CBS 207.34</strain>
    </source>
</reference>
<keyword evidence="3" id="KW-0597">Phosphoprotein</keyword>
<dbReference type="PROSITE" id="PS50109">
    <property type="entry name" value="HIS_KIN"/>
    <property type="match status" value="1"/>
</dbReference>
<dbReference type="Pfam" id="PF00512">
    <property type="entry name" value="HisKA"/>
    <property type="match status" value="1"/>
</dbReference>
<evidence type="ECO:0000259" key="7">
    <source>
        <dbReference type="PROSITE" id="PS50109"/>
    </source>
</evidence>
<dbReference type="PANTHER" id="PTHR43047">
    <property type="entry name" value="TWO-COMPONENT HISTIDINE PROTEIN KINASE"/>
    <property type="match status" value="1"/>
</dbReference>
<dbReference type="FunFam" id="3.30.450.40:FF:000083">
    <property type="entry name" value="Sensor histidine kinase/response regulator, putative (AFU_orthologue AFUA_4G00660)"/>
    <property type="match status" value="1"/>
</dbReference>
<evidence type="ECO:0000313" key="9">
    <source>
        <dbReference type="Proteomes" id="UP000250140"/>
    </source>
</evidence>
<feature type="compositionally biased region" description="Basic and acidic residues" evidence="6">
    <location>
        <begin position="258"/>
        <end position="272"/>
    </location>
</feature>
<proteinExistence type="predicted"/>
<evidence type="ECO:0000256" key="4">
    <source>
        <dbReference type="ARBA" id="ARBA00022679"/>
    </source>
</evidence>
<dbReference type="SUPFAM" id="SSF55874">
    <property type="entry name" value="ATPase domain of HSP90 chaperone/DNA topoisomerase II/histidine kinase"/>
    <property type="match status" value="1"/>
</dbReference>
<evidence type="ECO:0000256" key="6">
    <source>
        <dbReference type="SAM" id="MobiDB-lite"/>
    </source>
</evidence>
<dbReference type="Pfam" id="PF02518">
    <property type="entry name" value="HATPase_c"/>
    <property type="match status" value="1"/>
</dbReference>
<dbReference type="Gene3D" id="1.10.287.130">
    <property type="match status" value="1"/>
</dbReference>
<evidence type="ECO:0000313" key="8">
    <source>
        <dbReference type="EMBL" id="OCL12002.1"/>
    </source>
</evidence>
<dbReference type="AlphaFoldDB" id="A0A8E2JWQ6"/>
<feature type="region of interest" description="Disordered" evidence="6">
    <location>
        <begin position="223"/>
        <end position="272"/>
    </location>
</feature>
<dbReference type="CDD" id="cd00082">
    <property type="entry name" value="HisKA"/>
    <property type="match status" value="1"/>
</dbReference>
<dbReference type="InterPro" id="IPR036890">
    <property type="entry name" value="HATPase_C_sf"/>
</dbReference>
<name>A0A8E2JWQ6_9PEZI</name>
<protein>
    <recommendedName>
        <fullName evidence="2">histidine kinase</fullName>
        <ecNumber evidence="2">2.7.13.3</ecNumber>
    </recommendedName>
</protein>
<gene>
    <name evidence="8" type="ORF">AOQ84DRAFT_286070</name>
</gene>
<dbReference type="OrthoDB" id="303614at2759"/>
<keyword evidence="4" id="KW-0808">Transferase</keyword>
<dbReference type="InterPro" id="IPR029016">
    <property type="entry name" value="GAF-like_dom_sf"/>
</dbReference>
<organism evidence="8 9">
    <name type="scientific">Glonium stellatum</name>
    <dbReference type="NCBI Taxonomy" id="574774"/>
    <lineage>
        <taxon>Eukaryota</taxon>
        <taxon>Fungi</taxon>
        <taxon>Dikarya</taxon>
        <taxon>Ascomycota</taxon>
        <taxon>Pezizomycotina</taxon>
        <taxon>Dothideomycetes</taxon>
        <taxon>Pleosporomycetidae</taxon>
        <taxon>Gloniales</taxon>
        <taxon>Gloniaceae</taxon>
        <taxon>Glonium</taxon>
    </lineage>
</organism>
<accession>A0A8E2JWQ6</accession>
<dbReference type="InterPro" id="IPR003661">
    <property type="entry name" value="HisK_dim/P_dom"/>
</dbReference>
<evidence type="ECO:0000256" key="2">
    <source>
        <dbReference type="ARBA" id="ARBA00012438"/>
    </source>
</evidence>
<dbReference type="InterPro" id="IPR003594">
    <property type="entry name" value="HATPase_dom"/>
</dbReference>
<dbReference type="GO" id="GO:0005886">
    <property type="term" value="C:plasma membrane"/>
    <property type="evidence" value="ECO:0007669"/>
    <property type="project" value="TreeGrafter"/>
</dbReference>
<dbReference type="GO" id="GO:0009927">
    <property type="term" value="F:histidine phosphotransfer kinase activity"/>
    <property type="evidence" value="ECO:0007669"/>
    <property type="project" value="TreeGrafter"/>
</dbReference>
<dbReference type="Gene3D" id="3.30.450.40">
    <property type="match status" value="1"/>
</dbReference>
<keyword evidence="9" id="KW-1185">Reference proteome</keyword>
<dbReference type="SUPFAM" id="SSF47384">
    <property type="entry name" value="Homodimeric domain of signal transducing histidine kinase"/>
    <property type="match status" value="1"/>
</dbReference>
<dbReference type="SMART" id="SM00388">
    <property type="entry name" value="HisKA"/>
    <property type="match status" value="1"/>
</dbReference>
<dbReference type="GO" id="GO:0000155">
    <property type="term" value="F:phosphorelay sensor kinase activity"/>
    <property type="evidence" value="ECO:0007669"/>
    <property type="project" value="InterPro"/>
</dbReference>
<feature type="domain" description="Histidine kinase" evidence="7">
    <location>
        <begin position="524"/>
        <end position="819"/>
    </location>
</feature>
<dbReference type="SUPFAM" id="SSF55781">
    <property type="entry name" value="GAF domain-like"/>
    <property type="match status" value="1"/>
</dbReference>
<dbReference type="Gene3D" id="3.30.565.10">
    <property type="entry name" value="Histidine kinase-like ATPase, C-terminal domain"/>
    <property type="match status" value="1"/>
</dbReference>
<dbReference type="PRINTS" id="PR00344">
    <property type="entry name" value="BCTRLSENSOR"/>
</dbReference>
<evidence type="ECO:0000256" key="1">
    <source>
        <dbReference type="ARBA" id="ARBA00000085"/>
    </source>
</evidence>
<evidence type="ECO:0000256" key="5">
    <source>
        <dbReference type="ARBA" id="ARBA00022777"/>
    </source>
</evidence>
<dbReference type="PANTHER" id="PTHR43047:SF72">
    <property type="entry name" value="OSMOSENSING HISTIDINE PROTEIN KINASE SLN1"/>
    <property type="match status" value="1"/>
</dbReference>
<dbReference type="EMBL" id="KV748945">
    <property type="protein sequence ID" value="OCL12002.1"/>
    <property type="molecule type" value="Genomic_DNA"/>
</dbReference>